<evidence type="ECO:0000256" key="2">
    <source>
        <dbReference type="ARBA" id="ARBA00010790"/>
    </source>
</evidence>
<dbReference type="GO" id="GO:0050660">
    <property type="term" value="F:flavin adenine dinucleotide binding"/>
    <property type="evidence" value="ECO:0007669"/>
    <property type="project" value="InterPro"/>
</dbReference>
<dbReference type="GO" id="GO:0016614">
    <property type="term" value="F:oxidoreductase activity, acting on CH-OH group of donors"/>
    <property type="evidence" value="ECO:0007669"/>
    <property type="project" value="InterPro"/>
</dbReference>
<evidence type="ECO:0000256" key="5">
    <source>
        <dbReference type="PIRSR" id="PIRSR000137-1"/>
    </source>
</evidence>
<feature type="transmembrane region" description="Helical" evidence="7">
    <location>
        <begin position="25"/>
        <end position="43"/>
    </location>
</feature>
<dbReference type="PANTHER" id="PTHR11552:SF147">
    <property type="entry name" value="CHOLINE DEHYDROGENASE, MITOCHONDRIAL"/>
    <property type="match status" value="1"/>
</dbReference>
<dbReference type="PROSITE" id="PS00624">
    <property type="entry name" value="GMC_OXRED_2"/>
    <property type="match status" value="1"/>
</dbReference>
<evidence type="ECO:0000256" key="4">
    <source>
        <dbReference type="ARBA" id="ARBA00022827"/>
    </source>
</evidence>
<keyword evidence="3" id="KW-0285">Flavoprotein</keyword>
<dbReference type="InterPro" id="IPR036188">
    <property type="entry name" value="FAD/NAD-bd_sf"/>
</dbReference>
<feature type="active site" description="Proton acceptor" evidence="5">
    <location>
        <position position="622"/>
    </location>
</feature>
<evidence type="ECO:0000256" key="1">
    <source>
        <dbReference type="ARBA" id="ARBA00001974"/>
    </source>
</evidence>
<dbReference type="InterPro" id="IPR000172">
    <property type="entry name" value="GMC_OxRdtase_N"/>
</dbReference>
<dbReference type="InterPro" id="IPR012132">
    <property type="entry name" value="GMC_OxRdtase"/>
</dbReference>
<evidence type="ECO:0000256" key="3">
    <source>
        <dbReference type="ARBA" id="ARBA00022630"/>
    </source>
</evidence>
<dbReference type="SUPFAM" id="SSF54373">
    <property type="entry name" value="FAD-linked reductases, C-terminal domain"/>
    <property type="match status" value="1"/>
</dbReference>
<feature type="domain" description="Glucose-methanol-choline oxidoreductase N-terminal" evidence="8">
    <location>
        <begin position="336"/>
        <end position="350"/>
    </location>
</feature>
<dbReference type="Gene3D" id="3.50.50.60">
    <property type="entry name" value="FAD/NAD(P)-binding domain"/>
    <property type="match status" value="1"/>
</dbReference>
<comment type="cofactor">
    <cofactor evidence="1 6">
        <name>FAD</name>
        <dbReference type="ChEBI" id="CHEBI:57692"/>
    </cofactor>
</comment>
<feature type="active site" description="Proton donor" evidence="5">
    <location>
        <position position="579"/>
    </location>
</feature>
<dbReference type="EMBL" id="MU150234">
    <property type="protein sequence ID" value="KAF9467980.1"/>
    <property type="molecule type" value="Genomic_DNA"/>
</dbReference>
<dbReference type="OrthoDB" id="269227at2759"/>
<comment type="similarity">
    <text evidence="2">Belongs to the GMC oxidoreductase family.</text>
</comment>
<proteinExistence type="inferred from homology"/>
<evidence type="ECO:0000313" key="9">
    <source>
        <dbReference type="EMBL" id="KAF9467980.1"/>
    </source>
</evidence>
<accession>A0A9P6CN64</accession>
<evidence type="ECO:0000256" key="7">
    <source>
        <dbReference type="SAM" id="Phobius"/>
    </source>
</evidence>
<gene>
    <name evidence="9" type="ORF">BDZ94DRAFT_1246871</name>
</gene>
<dbReference type="Pfam" id="PF05199">
    <property type="entry name" value="GMC_oxred_C"/>
    <property type="match status" value="1"/>
</dbReference>
<evidence type="ECO:0000256" key="6">
    <source>
        <dbReference type="PIRSR" id="PIRSR000137-2"/>
    </source>
</evidence>
<keyword evidence="10" id="KW-1185">Reference proteome</keyword>
<dbReference type="Pfam" id="PF00732">
    <property type="entry name" value="GMC_oxred_N"/>
    <property type="match status" value="1"/>
</dbReference>
<evidence type="ECO:0000259" key="8">
    <source>
        <dbReference type="PROSITE" id="PS00624"/>
    </source>
</evidence>
<keyword evidence="7" id="KW-0472">Membrane</keyword>
<dbReference type="AlphaFoldDB" id="A0A9P6CN64"/>
<keyword evidence="7" id="KW-0812">Transmembrane</keyword>
<feature type="binding site" evidence="6">
    <location>
        <position position="295"/>
    </location>
    <ligand>
        <name>FAD</name>
        <dbReference type="ChEBI" id="CHEBI:57692"/>
    </ligand>
</feature>
<keyword evidence="7" id="KW-1133">Transmembrane helix</keyword>
<sequence length="646" mass="71186">MALPDIAIPVLVFIQKVKLALRSKLLLGSGGVVALTLILRYLFSKNTKYISDLSKVGRLSYSTTQNDSEEYDIIIVGGGTAGCALASRLSEDPTIKVLVLEAGESGTALMLSRTPSMFGRLFQSNHVLNIRTEPQAGAKGRTQFWPRAKLLGGCSSINAQMAQYGSPEDFDEWAKFIGDDTWSWKNIAQYFKKFERFQPHPEYPQVDASVRGSSGPVRVGYYNTITDTSRAFIRACVNVGIPFTHDFHGTSSTIGVSRVMTYIDSKRQRVSSESAYLTNDVLSRKNLRVAVNAQVTRILFKKANGETRAMGVEFANNQGGPRYCALARKEVVISAGAVQSPQVLMLSGVGPAEHLKEHGISVVHDLPGVGAHLVDHPVIDLHFKDKLDHSAKYFKPASFLDGLKLFSAFFQYFVLGSGGPLATNFGESAAFIRSDDPVLFPPDEYPEVVLDSTSGPNSPDLELFSTPMAYKEHGATFFDVHTYALHVYLLRPKSTGSILLKSPNPWDVPRVNPNYLESSEDITKLLRGVRLLLKISQTEPLAPFLDNEFTREDLDHETHQKSDAEMVELIKERVETVYHPASTCRMAPFGENGVVDSQLRVYGIRGLRVCDASVFPWIVSGHTAGACYATAEKLADLLKTEHNLAQ</sequence>
<keyword evidence="4 6" id="KW-0274">FAD</keyword>
<comment type="caution">
    <text evidence="9">The sequence shown here is derived from an EMBL/GenBank/DDBJ whole genome shotgun (WGS) entry which is preliminary data.</text>
</comment>
<dbReference type="SUPFAM" id="SSF51905">
    <property type="entry name" value="FAD/NAD(P)-binding domain"/>
    <property type="match status" value="1"/>
</dbReference>
<protein>
    <recommendedName>
        <fullName evidence="8">Glucose-methanol-choline oxidoreductase N-terminal domain-containing protein</fullName>
    </recommendedName>
</protein>
<evidence type="ECO:0000313" key="10">
    <source>
        <dbReference type="Proteomes" id="UP000807353"/>
    </source>
</evidence>
<dbReference type="PIRSF" id="PIRSF000137">
    <property type="entry name" value="Alcohol_oxidase"/>
    <property type="match status" value="1"/>
</dbReference>
<dbReference type="InterPro" id="IPR007867">
    <property type="entry name" value="GMC_OxRtase_C"/>
</dbReference>
<dbReference type="Proteomes" id="UP000807353">
    <property type="component" value="Unassembled WGS sequence"/>
</dbReference>
<dbReference type="Gene3D" id="3.30.560.10">
    <property type="entry name" value="Glucose Oxidase, domain 3"/>
    <property type="match status" value="1"/>
</dbReference>
<reference evidence="9" key="1">
    <citation type="submission" date="2020-11" db="EMBL/GenBank/DDBJ databases">
        <authorList>
            <consortium name="DOE Joint Genome Institute"/>
            <person name="Ahrendt S."/>
            <person name="Riley R."/>
            <person name="Andreopoulos W."/>
            <person name="Labutti K."/>
            <person name="Pangilinan J."/>
            <person name="Ruiz-Duenas F.J."/>
            <person name="Barrasa J.M."/>
            <person name="Sanchez-Garcia M."/>
            <person name="Camarero S."/>
            <person name="Miyauchi S."/>
            <person name="Serrano A."/>
            <person name="Linde D."/>
            <person name="Babiker R."/>
            <person name="Drula E."/>
            <person name="Ayuso-Fernandez I."/>
            <person name="Pacheco R."/>
            <person name="Padilla G."/>
            <person name="Ferreira P."/>
            <person name="Barriuso J."/>
            <person name="Kellner H."/>
            <person name="Castanera R."/>
            <person name="Alfaro M."/>
            <person name="Ramirez L."/>
            <person name="Pisabarro A.G."/>
            <person name="Kuo A."/>
            <person name="Tritt A."/>
            <person name="Lipzen A."/>
            <person name="He G."/>
            <person name="Yan M."/>
            <person name="Ng V."/>
            <person name="Cullen D."/>
            <person name="Martin F."/>
            <person name="Rosso M.-N."/>
            <person name="Henrissat B."/>
            <person name="Hibbett D."/>
            <person name="Martinez A.T."/>
            <person name="Grigoriev I.V."/>
        </authorList>
    </citation>
    <scope>NUCLEOTIDE SEQUENCE</scope>
    <source>
        <strain evidence="9">CBS 247.69</strain>
    </source>
</reference>
<dbReference type="PANTHER" id="PTHR11552">
    <property type="entry name" value="GLUCOSE-METHANOL-CHOLINE GMC OXIDOREDUCTASE"/>
    <property type="match status" value="1"/>
</dbReference>
<name>A0A9P6CN64_9AGAR</name>
<organism evidence="9 10">
    <name type="scientific">Collybia nuda</name>
    <dbReference type="NCBI Taxonomy" id="64659"/>
    <lineage>
        <taxon>Eukaryota</taxon>
        <taxon>Fungi</taxon>
        <taxon>Dikarya</taxon>
        <taxon>Basidiomycota</taxon>
        <taxon>Agaricomycotina</taxon>
        <taxon>Agaricomycetes</taxon>
        <taxon>Agaricomycetidae</taxon>
        <taxon>Agaricales</taxon>
        <taxon>Tricholomatineae</taxon>
        <taxon>Clitocybaceae</taxon>
        <taxon>Collybia</taxon>
    </lineage>
</organism>